<gene>
    <name evidence="1" type="ORF">PoB_006908300</name>
</gene>
<reference evidence="1 2" key="1">
    <citation type="journal article" date="2021" name="Elife">
        <title>Chloroplast acquisition without the gene transfer in kleptoplastic sea slugs, Plakobranchus ocellatus.</title>
        <authorList>
            <person name="Maeda T."/>
            <person name="Takahashi S."/>
            <person name="Yoshida T."/>
            <person name="Shimamura S."/>
            <person name="Takaki Y."/>
            <person name="Nagai Y."/>
            <person name="Toyoda A."/>
            <person name="Suzuki Y."/>
            <person name="Arimoto A."/>
            <person name="Ishii H."/>
            <person name="Satoh N."/>
            <person name="Nishiyama T."/>
            <person name="Hasebe M."/>
            <person name="Maruyama T."/>
            <person name="Minagawa J."/>
            <person name="Obokata J."/>
            <person name="Shigenobu S."/>
        </authorList>
    </citation>
    <scope>NUCLEOTIDE SEQUENCE [LARGE SCALE GENOMIC DNA]</scope>
</reference>
<accession>A0AAV4DET5</accession>
<name>A0AAV4DET5_9GAST</name>
<evidence type="ECO:0000313" key="1">
    <source>
        <dbReference type="EMBL" id="GFO42578.1"/>
    </source>
</evidence>
<dbReference type="AlphaFoldDB" id="A0AAV4DET5"/>
<keyword evidence="2" id="KW-1185">Reference proteome</keyword>
<dbReference type="EMBL" id="BLXT01007807">
    <property type="protein sequence ID" value="GFO42578.1"/>
    <property type="molecule type" value="Genomic_DNA"/>
</dbReference>
<sequence length="136" mass="15413">MLVKIIRAAIHTQKLENCFCIGEPRCVFMNSPFPVPPGCVEFRGVGCLFWSPRRYTAPLHTTPHRLRTTLCMVELSIPGWLATRRHTPSVTHTVSSGSWRHGDTHSAGVPVLSRLRRPTVEFYSNLLRVFLPSFLT</sequence>
<organism evidence="1 2">
    <name type="scientific">Plakobranchus ocellatus</name>
    <dbReference type="NCBI Taxonomy" id="259542"/>
    <lineage>
        <taxon>Eukaryota</taxon>
        <taxon>Metazoa</taxon>
        <taxon>Spiralia</taxon>
        <taxon>Lophotrochozoa</taxon>
        <taxon>Mollusca</taxon>
        <taxon>Gastropoda</taxon>
        <taxon>Heterobranchia</taxon>
        <taxon>Euthyneura</taxon>
        <taxon>Panpulmonata</taxon>
        <taxon>Sacoglossa</taxon>
        <taxon>Placobranchoidea</taxon>
        <taxon>Plakobranchidae</taxon>
        <taxon>Plakobranchus</taxon>
    </lineage>
</organism>
<proteinExistence type="predicted"/>
<comment type="caution">
    <text evidence="1">The sequence shown here is derived from an EMBL/GenBank/DDBJ whole genome shotgun (WGS) entry which is preliminary data.</text>
</comment>
<evidence type="ECO:0000313" key="2">
    <source>
        <dbReference type="Proteomes" id="UP000735302"/>
    </source>
</evidence>
<protein>
    <submittedName>
        <fullName evidence="1">Uncharacterized protein</fullName>
    </submittedName>
</protein>
<dbReference type="Proteomes" id="UP000735302">
    <property type="component" value="Unassembled WGS sequence"/>
</dbReference>